<gene>
    <name evidence="1" type="ORF">ACFQZ8_02715</name>
</gene>
<protein>
    <submittedName>
        <fullName evidence="1">Uncharacterized protein</fullName>
    </submittedName>
</protein>
<dbReference type="EMBL" id="JBHTHM010000051">
    <property type="protein sequence ID" value="MFD0782842.1"/>
    <property type="molecule type" value="Genomic_DNA"/>
</dbReference>
<comment type="caution">
    <text evidence="1">The sequence shown here is derived from an EMBL/GenBank/DDBJ whole genome shotgun (WGS) entry which is preliminary data.</text>
</comment>
<name>A0ABW2ZW19_9ACTN</name>
<reference evidence="2" key="1">
    <citation type="journal article" date="2019" name="Int. J. Syst. Evol. Microbiol.">
        <title>The Global Catalogue of Microorganisms (GCM) 10K type strain sequencing project: providing services to taxonomists for standard genome sequencing and annotation.</title>
        <authorList>
            <consortium name="The Broad Institute Genomics Platform"/>
            <consortium name="The Broad Institute Genome Sequencing Center for Infectious Disease"/>
            <person name="Wu L."/>
            <person name="Ma J."/>
        </authorList>
    </citation>
    <scope>NUCLEOTIDE SEQUENCE [LARGE SCALE GENOMIC DNA]</scope>
    <source>
        <strain evidence="2">JCM 32148</strain>
    </source>
</reference>
<sequence>MVSVDKAALAVPDFGRRDGEARVFQRPGSGEPSFGGVSASDLGDWLRDCHRAVSRSAPIGDGSEYLQSPAPWAGGRRSLAVWANEGEDGQTVGARLLGDDAFVRRLTRDGDVADPLTVVSDSGSRIGPDLRSVFEAEGHAVRVYESTTGLHVVAPGTDLSWPEGGLRHRDGGFFAIHGQLSGVHDQALAVTVARAVKTRFRFASSATPSPGTKIGANDWAGTVKLLAETLSRTSRALQADGTRWDLAVLT</sequence>
<evidence type="ECO:0000313" key="1">
    <source>
        <dbReference type="EMBL" id="MFD0782842.1"/>
    </source>
</evidence>
<accession>A0ABW2ZW19</accession>
<keyword evidence="2" id="KW-1185">Reference proteome</keyword>
<organism evidence="1 2">
    <name type="scientific">Micromonospora azadirachtae</name>
    <dbReference type="NCBI Taxonomy" id="1970735"/>
    <lineage>
        <taxon>Bacteria</taxon>
        <taxon>Bacillati</taxon>
        <taxon>Actinomycetota</taxon>
        <taxon>Actinomycetes</taxon>
        <taxon>Micromonosporales</taxon>
        <taxon>Micromonosporaceae</taxon>
        <taxon>Micromonospora</taxon>
    </lineage>
</organism>
<proteinExistence type="predicted"/>
<evidence type="ECO:0000313" key="2">
    <source>
        <dbReference type="Proteomes" id="UP001597053"/>
    </source>
</evidence>
<dbReference type="Proteomes" id="UP001597053">
    <property type="component" value="Unassembled WGS sequence"/>
</dbReference>